<dbReference type="Gene3D" id="1.20.5.1030">
    <property type="entry name" value="Preprotein translocase secy subunit"/>
    <property type="match status" value="1"/>
</dbReference>
<dbReference type="GO" id="GO:0006605">
    <property type="term" value="P:protein targeting"/>
    <property type="evidence" value="ECO:0007669"/>
    <property type="project" value="InterPro"/>
</dbReference>
<gene>
    <name evidence="9" type="primary">secE</name>
    <name evidence="9" type="ORF">DWW32_12505</name>
</gene>
<evidence type="ECO:0000313" key="9">
    <source>
        <dbReference type="EMBL" id="RGU88858.1"/>
    </source>
</evidence>
<protein>
    <submittedName>
        <fullName evidence="9">Preprotein translocase subunit SecE</fullName>
    </submittedName>
</protein>
<evidence type="ECO:0000256" key="4">
    <source>
        <dbReference type="ARBA" id="ARBA00022927"/>
    </source>
</evidence>
<dbReference type="GO" id="GO:0008320">
    <property type="term" value="F:protein transmembrane transporter activity"/>
    <property type="evidence" value="ECO:0007669"/>
    <property type="project" value="InterPro"/>
</dbReference>
<keyword evidence="5 8" id="KW-1133">Transmembrane helix</keyword>
<evidence type="ECO:0000256" key="8">
    <source>
        <dbReference type="SAM" id="Phobius"/>
    </source>
</evidence>
<feature type="transmembrane region" description="Helical" evidence="8">
    <location>
        <begin position="30"/>
        <end position="50"/>
    </location>
</feature>
<dbReference type="GO" id="GO:0006886">
    <property type="term" value="P:intracellular protein transport"/>
    <property type="evidence" value="ECO:0007669"/>
    <property type="project" value="InterPro"/>
</dbReference>
<dbReference type="Pfam" id="PF00584">
    <property type="entry name" value="SecE"/>
    <property type="match status" value="1"/>
</dbReference>
<evidence type="ECO:0000256" key="5">
    <source>
        <dbReference type="ARBA" id="ARBA00022989"/>
    </source>
</evidence>
<proteinExistence type="predicted"/>
<accession>A0A395W3F0</accession>
<evidence type="ECO:0000256" key="1">
    <source>
        <dbReference type="ARBA" id="ARBA00004370"/>
    </source>
</evidence>
<dbReference type="GO" id="GO:0016020">
    <property type="term" value="C:membrane"/>
    <property type="evidence" value="ECO:0007669"/>
    <property type="project" value="UniProtKB-SubCell"/>
</dbReference>
<keyword evidence="4" id="KW-0653">Protein transport</keyword>
<evidence type="ECO:0000256" key="6">
    <source>
        <dbReference type="ARBA" id="ARBA00023010"/>
    </source>
</evidence>
<dbReference type="InterPro" id="IPR001901">
    <property type="entry name" value="Translocase_SecE/Sec61-g"/>
</dbReference>
<organism evidence="9 10">
    <name type="scientific">Holdemanella biformis</name>
    <dbReference type="NCBI Taxonomy" id="1735"/>
    <lineage>
        <taxon>Bacteria</taxon>
        <taxon>Bacillati</taxon>
        <taxon>Bacillota</taxon>
        <taxon>Erysipelotrichia</taxon>
        <taxon>Erysipelotrichales</taxon>
        <taxon>Erysipelotrichaceae</taxon>
        <taxon>Holdemanella</taxon>
    </lineage>
</organism>
<evidence type="ECO:0000256" key="2">
    <source>
        <dbReference type="ARBA" id="ARBA00022448"/>
    </source>
</evidence>
<dbReference type="EMBL" id="QRYQ01000039">
    <property type="protein sequence ID" value="RGU88858.1"/>
    <property type="molecule type" value="Genomic_DNA"/>
</dbReference>
<dbReference type="RefSeq" id="WP_003866030.1">
    <property type="nucleotide sequence ID" value="NZ_CABLCL010000114.1"/>
</dbReference>
<dbReference type="InterPro" id="IPR038379">
    <property type="entry name" value="SecE_sf"/>
</dbReference>
<keyword evidence="3 8" id="KW-0812">Transmembrane</keyword>
<dbReference type="AlphaFoldDB" id="A0A395W3F0"/>
<reference evidence="9 10" key="1">
    <citation type="submission" date="2018-08" db="EMBL/GenBank/DDBJ databases">
        <title>A genome reference for cultivated species of the human gut microbiota.</title>
        <authorList>
            <person name="Zou Y."/>
            <person name="Xue W."/>
            <person name="Luo G."/>
        </authorList>
    </citation>
    <scope>NUCLEOTIDE SEQUENCE [LARGE SCALE GENOMIC DNA]</scope>
    <source>
        <strain evidence="9 10">AF15-20</strain>
    </source>
</reference>
<dbReference type="GO" id="GO:0009306">
    <property type="term" value="P:protein secretion"/>
    <property type="evidence" value="ECO:0007669"/>
    <property type="project" value="InterPro"/>
</dbReference>
<name>A0A395W3F0_9FIRM</name>
<evidence type="ECO:0000256" key="7">
    <source>
        <dbReference type="ARBA" id="ARBA00023136"/>
    </source>
</evidence>
<keyword evidence="6" id="KW-0811">Translocation</keyword>
<sequence length="65" mass="7385">MSKEKKERTYSPSKVFKELKTVKWPTFKELMSSSALVIVFTVLFGLYFFVCEVLSSGLVKMIVGA</sequence>
<comment type="caution">
    <text evidence="9">The sequence shown here is derived from an EMBL/GenBank/DDBJ whole genome shotgun (WGS) entry which is preliminary data.</text>
</comment>
<evidence type="ECO:0000313" key="10">
    <source>
        <dbReference type="Proteomes" id="UP000265489"/>
    </source>
</evidence>
<comment type="subcellular location">
    <subcellularLocation>
        <location evidence="1">Membrane</location>
    </subcellularLocation>
</comment>
<evidence type="ECO:0000256" key="3">
    <source>
        <dbReference type="ARBA" id="ARBA00022692"/>
    </source>
</evidence>
<dbReference type="Proteomes" id="UP000265489">
    <property type="component" value="Unassembled WGS sequence"/>
</dbReference>
<dbReference type="GeneID" id="66580730"/>
<keyword evidence="7 8" id="KW-0472">Membrane</keyword>
<dbReference type="InterPro" id="IPR005807">
    <property type="entry name" value="SecE_bac"/>
</dbReference>
<dbReference type="NCBIfam" id="TIGR00964">
    <property type="entry name" value="secE_bact"/>
    <property type="match status" value="1"/>
</dbReference>
<keyword evidence="2" id="KW-0813">Transport</keyword>